<dbReference type="RefSeq" id="WP_243318734.1">
    <property type="nucleotide sequence ID" value="NZ_JALGCL010000001.1"/>
</dbReference>
<dbReference type="Gene3D" id="3.75.10.10">
    <property type="entry name" value="L-arginine/glycine Amidinotransferase, Chain A"/>
    <property type="match status" value="1"/>
</dbReference>
<evidence type="ECO:0000313" key="3">
    <source>
        <dbReference type="Proteomes" id="UP001165423"/>
    </source>
</evidence>
<organism evidence="2 3">
    <name type="scientific">Cognatiluteimonas sedimenti</name>
    <dbReference type="NCBI Taxonomy" id="2927791"/>
    <lineage>
        <taxon>Bacteria</taxon>
        <taxon>Pseudomonadati</taxon>
        <taxon>Pseudomonadota</taxon>
        <taxon>Gammaproteobacteria</taxon>
        <taxon>Lysobacterales</taxon>
        <taxon>Lysobacteraceae</taxon>
        <taxon>Cognatiluteimonas</taxon>
    </lineage>
</organism>
<dbReference type="SUPFAM" id="SSF55909">
    <property type="entry name" value="Pentein"/>
    <property type="match status" value="1"/>
</dbReference>
<accession>A0ABT0A179</accession>
<dbReference type="Proteomes" id="UP001165423">
    <property type="component" value="Unassembled WGS sequence"/>
</dbReference>
<sequence length="367" mass="40612">MSQPALRFPAEWEPQSAVLLAWPHAGTDWAERLGEVEDTYIALVAAITRFEPALVCVADDDVEAYARARLSSARIDMARVTFVHAPYDDTWLRDSGPITLVAEGGPQAPVAPLRREKAPAQRADEGRRAFRLLDFRFTGWGGKFEASRDDLLVERLEQAGIFLDSERQAIDFALEGGAIETDGDGALLTTWQCLHERHPGASREELSRRLAGWLRQDRVLWLDHGYLEGDDTDAHIDTLARFAAPDAIVFQACDDPADSHHPELQAMAAELAALRTRDGRPYRLFPLPWPRPLMDGGRRLAASYANFLVVNGAVLMPAYGDDADAMAAAVLENAFPGREIVQVPCRPLIWQNGSLHCLTMQLPEGLV</sequence>
<protein>
    <submittedName>
        <fullName evidence="2">Agmatine deiminase family protein</fullName>
    </submittedName>
</protein>
<comment type="caution">
    <text evidence="2">The sequence shown here is derived from an EMBL/GenBank/DDBJ whole genome shotgun (WGS) entry which is preliminary data.</text>
</comment>
<gene>
    <name evidence="2" type="ORF">MQC88_01975</name>
</gene>
<dbReference type="PANTHER" id="PTHR31377">
    <property type="entry name" value="AGMATINE DEIMINASE-RELATED"/>
    <property type="match status" value="1"/>
</dbReference>
<evidence type="ECO:0000313" key="2">
    <source>
        <dbReference type="EMBL" id="MCJ0824736.1"/>
    </source>
</evidence>
<dbReference type="Pfam" id="PF04371">
    <property type="entry name" value="PAD_porph"/>
    <property type="match status" value="1"/>
</dbReference>
<dbReference type="InterPro" id="IPR007466">
    <property type="entry name" value="Peptidyl-Arg-deiminase_porph"/>
</dbReference>
<reference evidence="2 3" key="1">
    <citation type="submission" date="2022-03" db="EMBL/GenBank/DDBJ databases">
        <title>Luteimonas soily sp. nov., a novel bacterium isolated from the soil.</title>
        <authorList>
            <person name="Zhang X."/>
        </authorList>
    </citation>
    <scope>NUCLEOTIDE SEQUENCE [LARGE SCALE GENOMIC DNA]</scope>
    <source>
        <strain evidence="2 3">50</strain>
    </source>
</reference>
<evidence type="ECO:0000256" key="1">
    <source>
        <dbReference type="ARBA" id="ARBA00022801"/>
    </source>
</evidence>
<keyword evidence="1" id="KW-0378">Hydrolase</keyword>
<dbReference type="EMBL" id="JALGCL010000001">
    <property type="protein sequence ID" value="MCJ0824736.1"/>
    <property type="molecule type" value="Genomic_DNA"/>
</dbReference>
<name>A0ABT0A179_9GAMM</name>
<keyword evidence="3" id="KW-1185">Reference proteome</keyword>
<proteinExistence type="predicted"/>
<dbReference type="PANTHER" id="PTHR31377:SF0">
    <property type="entry name" value="AGMATINE DEIMINASE-RELATED"/>
    <property type="match status" value="1"/>
</dbReference>